<name>A0A9Y2MV07_9PSEU</name>
<dbReference type="AlphaFoldDB" id="A0A9Y2MV07"/>
<keyword evidence="2" id="KW-1185">Reference proteome</keyword>
<accession>A0A9Y2MV07</accession>
<gene>
    <name evidence="1" type="ORF">QRX50_01390</name>
</gene>
<proteinExistence type="predicted"/>
<evidence type="ECO:0000313" key="1">
    <source>
        <dbReference type="EMBL" id="WIX79496.1"/>
    </source>
</evidence>
<protein>
    <submittedName>
        <fullName evidence="1">Uncharacterized protein</fullName>
    </submittedName>
</protein>
<dbReference type="KEGG" id="acab:QRX50_01390"/>
<evidence type="ECO:0000313" key="2">
    <source>
        <dbReference type="Proteomes" id="UP001236014"/>
    </source>
</evidence>
<sequence length="86" mass="9212">MISNMMHTNPGTGLSGCGLIPASRQGTGVPTSAHFGGFRRIDERTWTAVEVTLANAALVGAYPQVDVDLPTIKQFRVPLSIRERSS</sequence>
<organism evidence="1 2">
    <name type="scientific">Amycolatopsis carbonis</name>
    <dbReference type="NCBI Taxonomy" id="715471"/>
    <lineage>
        <taxon>Bacteria</taxon>
        <taxon>Bacillati</taxon>
        <taxon>Actinomycetota</taxon>
        <taxon>Actinomycetes</taxon>
        <taxon>Pseudonocardiales</taxon>
        <taxon>Pseudonocardiaceae</taxon>
        <taxon>Amycolatopsis</taxon>
    </lineage>
</organism>
<dbReference type="Proteomes" id="UP001236014">
    <property type="component" value="Chromosome"/>
</dbReference>
<dbReference type="EMBL" id="CP127294">
    <property type="protein sequence ID" value="WIX79496.1"/>
    <property type="molecule type" value="Genomic_DNA"/>
</dbReference>
<reference evidence="1 2" key="1">
    <citation type="submission" date="2023-06" db="EMBL/GenBank/DDBJ databases">
        <authorList>
            <person name="Oyuntsetseg B."/>
            <person name="Kim S.B."/>
        </authorList>
    </citation>
    <scope>NUCLEOTIDE SEQUENCE [LARGE SCALE GENOMIC DNA]</scope>
    <source>
        <strain evidence="1 2">2-15</strain>
    </source>
</reference>
<dbReference type="RefSeq" id="WP_285970184.1">
    <property type="nucleotide sequence ID" value="NZ_CP127294.1"/>
</dbReference>